<name>A0A4Q7V083_PSEST</name>
<keyword evidence="2" id="KW-1185">Reference proteome</keyword>
<accession>A0A4Q7V083</accession>
<evidence type="ECO:0000313" key="1">
    <source>
        <dbReference type="EMBL" id="RZT87485.1"/>
    </source>
</evidence>
<reference evidence="1 2" key="1">
    <citation type="submission" date="2019-02" db="EMBL/GenBank/DDBJ databases">
        <title>Sequencing the genomes of 1000 actinobacteria strains.</title>
        <authorList>
            <person name="Klenk H.-P."/>
        </authorList>
    </citation>
    <scope>NUCLEOTIDE SEQUENCE [LARGE SCALE GENOMIC DNA]</scope>
    <source>
        <strain evidence="1 2">DSM 45779</strain>
    </source>
</reference>
<sequence>MTADLNALGPPPCYCPMTAVEPELIFKPDIVPLPHPETPHYAEALAAVDAENQYRQRRWERECEADRQRVKAEEASRREMRRNCPACREWWS</sequence>
<gene>
    <name evidence="1" type="ORF">EV383_4410</name>
</gene>
<evidence type="ECO:0000313" key="2">
    <source>
        <dbReference type="Proteomes" id="UP000291591"/>
    </source>
</evidence>
<dbReference type="EMBL" id="SHKL01000001">
    <property type="protein sequence ID" value="RZT87485.1"/>
    <property type="molecule type" value="Genomic_DNA"/>
</dbReference>
<dbReference type="RefSeq" id="WP_130291633.1">
    <property type="nucleotide sequence ID" value="NZ_SHKL01000001.1"/>
</dbReference>
<dbReference type="Proteomes" id="UP000291591">
    <property type="component" value="Unassembled WGS sequence"/>
</dbReference>
<comment type="caution">
    <text evidence="1">The sequence shown here is derived from an EMBL/GenBank/DDBJ whole genome shotgun (WGS) entry which is preliminary data.</text>
</comment>
<protein>
    <submittedName>
        <fullName evidence="1">Uncharacterized protein</fullName>
    </submittedName>
</protein>
<organism evidence="1 2">
    <name type="scientific">Pseudonocardia sediminis</name>
    <dbReference type="NCBI Taxonomy" id="1397368"/>
    <lineage>
        <taxon>Bacteria</taxon>
        <taxon>Bacillati</taxon>
        <taxon>Actinomycetota</taxon>
        <taxon>Actinomycetes</taxon>
        <taxon>Pseudonocardiales</taxon>
        <taxon>Pseudonocardiaceae</taxon>
        <taxon>Pseudonocardia</taxon>
    </lineage>
</organism>
<proteinExistence type="predicted"/>
<dbReference type="AlphaFoldDB" id="A0A4Q7V083"/>